<evidence type="ECO:0000256" key="1">
    <source>
        <dbReference type="SAM" id="MobiDB-lite"/>
    </source>
</evidence>
<evidence type="ECO:0000313" key="3">
    <source>
        <dbReference type="EMBL" id="THF74828.1"/>
    </source>
</evidence>
<organism evidence="3 4">
    <name type="scientific">Cohnella fermenti</name>
    <dbReference type="NCBI Taxonomy" id="2565925"/>
    <lineage>
        <taxon>Bacteria</taxon>
        <taxon>Bacillati</taxon>
        <taxon>Bacillota</taxon>
        <taxon>Bacilli</taxon>
        <taxon>Bacillales</taxon>
        <taxon>Paenibacillaceae</taxon>
        <taxon>Cohnella</taxon>
    </lineage>
</organism>
<name>A0A4S4BJS6_9BACL</name>
<protein>
    <recommendedName>
        <fullName evidence="5">Photosynthesis system II assembly factor Ycf48/Hcf136-like domain-containing protein</fullName>
    </recommendedName>
</protein>
<feature type="region of interest" description="Disordered" evidence="1">
    <location>
        <begin position="394"/>
        <end position="413"/>
    </location>
</feature>
<evidence type="ECO:0000313" key="4">
    <source>
        <dbReference type="Proteomes" id="UP000310636"/>
    </source>
</evidence>
<dbReference type="CDD" id="cd15482">
    <property type="entry name" value="Sialidase_non-viral"/>
    <property type="match status" value="1"/>
</dbReference>
<gene>
    <name evidence="3" type="ORF">E6C55_23900</name>
</gene>
<feature type="compositionally biased region" description="Pro residues" evidence="1">
    <location>
        <begin position="32"/>
        <end position="50"/>
    </location>
</feature>
<keyword evidence="2" id="KW-0732">Signal</keyword>
<reference evidence="3 4" key="1">
    <citation type="submission" date="2019-04" db="EMBL/GenBank/DDBJ databases">
        <title>Cohnella sp. nov. isolated from preserved vegetables.</title>
        <authorList>
            <person name="Lin S.-Y."/>
            <person name="Hung M.-H."/>
            <person name="Young C.-C."/>
        </authorList>
    </citation>
    <scope>NUCLEOTIDE SEQUENCE [LARGE SCALE GENOMIC DNA]</scope>
    <source>
        <strain evidence="3 4">CC-MHH1044</strain>
    </source>
</reference>
<sequence>MRKYASKAAWLLAIALVTFGAPGALASEPTSSPSPNPNPSPIAAPPPSASPSPSAAPSNAASLKLNRVQFVDSNHGWTLGTSEGDTGTRVWRTDNGGKRWHSSLLPDNVQNASFQMADAKRGWAVGPSSCSEEAGATVCSKLSILNTKNGGDSWTVQWSKDDPKASADNEVAAVNDEAAFVRTGTRIWRTDNGGKEWTDVSLPSAEASPYRISFPSDNIGYAAGRLGTACPGPGLVPSDANADCRTAVWRTKDGGRNWTLLANAPKLSGEWSPVDIQFTNEKNGFLLLANPNTHGSRLYRTTNGGVSWQLRNEKIPGIRPYPVKLDFVNAKFGYVPLSVGAGPVDGGLLRTMNGGSSFTKLDDPRLVSVEDTSFLSPQIGWAAAMNPQNPSASLLLGTTDGGRNWRDVTPSSR</sequence>
<feature type="chain" id="PRO_5020684926" description="Photosynthesis system II assembly factor Ycf48/Hcf136-like domain-containing protein" evidence="2">
    <location>
        <begin position="27"/>
        <end position="413"/>
    </location>
</feature>
<evidence type="ECO:0000256" key="2">
    <source>
        <dbReference type="SAM" id="SignalP"/>
    </source>
</evidence>
<feature type="compositionally biased region" description="Low complexity" evidence="1">
    <location>
        <begin position="51"/>
        <end position="60"/>
    </location>
</feature>
<dbReference type="EMBL" id="SSOB01000037">
    <property type="protein sequence ID" value="THF74828.1"/>
    <property type="molecule type" value="Genomic_DNA"/>
</dbReference>
<comment type="caution">
    <text evidence="3">The sequence shown here is derived from an EMBL/GenBank/DDBJ whole genome shotgun (WGS) entry which is preliminary data.</text>
</comment>
<feature type="signal peptide" evidence="2">
    <location>
        <begin position="1"/>
        <end position="26"/>
    </location>
</feature>
<proteinExistence type="predicted"/>
<keyword evidence="4" id="KW-1185">Reference proteome</keyword>
<dbReference type="RefSeq" id="WP_136372341.1">
    <property type="nucleotide sequence ID" value="NZ_SSOB01000037.1"/>
</dbReference>
<dbReference type="SUPFAM" id="SSF110296">
    <property type="entry name" value="Oligoxyloglucan reducing end-specific cellobiohydrolase"/>
    <property type="match status" value="2"/>
</dbReference>
<accession>A0A4S4BJS6</accession>
<dbReference type="AlphaFoldDB" id="A0A4S4BJS6"/>
<dbReference type="Proteomes" id="UP000310636">
    <property type="component" value="Unassembled WGS sequence"/>
</dbReference>
<dbReference type="OrthoDB" id="501835at2"/>
<dbReference type="PANTHER" id="PTHR47199:SF2">
    <property type="entry name" value="PHOTOSYSTEM II STABILITY_ASSEMBLY FACTOR HCF136, CHLOROPLASTIC"/>
    <property type="match status" value="1"/>
</dbReference>
<dbReference type="Gene3D" id="2.130.10.10">
    <property type="entry name" value="YVTN repeat-like/Quinoprotein amine dehydrogenase"/>
    <property type="match status" value="2"/>
</dbReference>
<dbReference type="InterPro" id="IPR015943">
    <property type="entry name" value="WD40/YVTN_repeat-like_dom_sf"/>
</dbReference>
<dbReference type="PANTHER" id="PTHR47199">
    <property type="entry name" value="PHOTOSYSTEM II STABILITY/ASSEMBLY FACTOR HCF136, CHLOROPLASTIC"/>
    <property type="match status" value="1"/>
</dbReference>
<feature type="region of interest" description="Disordered" evidence="1">
    <location>
        <begin position="24"/>
        <end position="60"/>
    </location>
</feature>
<evidence type="ECO:0008006" key="5">
    <source>
        <dbReference type="Google" id="ProtNLM"/>
    </source>
</evidence>